<feature type="compositionally biased region" description="Acidic residues" evidence="1">
    <location>
        <begin position="133"/>
        <end position="158"/>
    </location>
</feature>
<proteinExistence type="predicted"/>
<keyword evidence="2" id="KW-0472">Membrane</keyword>
<protein>
    <submittedName>
        <fullName evidence="3">Uncharacterized protein</fullName>
    </submittedName>
</protein>
<dbReference type="AlphaFoldDB" id="A0A0Q0YUH8"/>
<dbReference type="EMBL" id="LKEV01000005">
    <property type="protein sequence ID" value="KQB86006.1"/>
    <property type="molecule type" value="Genomic_DNA"/>
</dbReference>
<feature type="transmembrane region" description="Helical" evidence="2">
    <location>
        <begin position="260"/>
        <end position="277"/>
    </location>
</feature>
<feature type="transmembrane region" description="Helical" evidence="2">
    <location>
        <begin position="20"/>
        <end position="44"/>
    </location>
</feature>
<name>A0A0Q0YUH8_9CORY</name>
<feature type="compositionally biased region" description="Acidic residues" evidence="1">
    <location>
        <begin position="176"/>
        <end position="203"/>
    </location>
</feature>
<gene>
    <name evidence="3" type="ORF">Clow_01749</name>
</gene>
<evidence type="ECO:0000313" key="4">
    <source>
        <dbReference type="Proteomes" id="UP000050488"/>
    </source>
</evidence>
<sequence length="355" mass="40279">MADERKRLFYKRFPLPWKVLLVSSGGLLILLIIVLWLFVLIPLLQRNNKPIRKTGEALEETRVVYEGGSTLSGGMRRKPKIKAEDIHYSEEKPAEEYEVVASEEVSTERAEPLEEEIPEVYLEGDVVHELEAAENDAQDDSEEAVEAEEAVEGDTYEVDETHTTPEDLLYPSAAEDSQEPVEEGADEEHAEDSEEELSEEELEFAASRRGRGGWDPETDAANSADRYQRRQRTLMGLGGVTALAVILAVIFGGWVWVAPGIAALLLLVYLLALRAQVRQEEALRRRRIRQLRRARMGVRHRDDEALKIPRQLLRPGAVVLEMDDESPDFHHLEVRSVPRAEGVRREETYEHRAAV</sequence>
<feature type="region of interest" description="Disordered" evidence="1">
    <location>
        <begin position="93"/>
        <end position="112"/>
    </location>
</feature>
<keyword evidence="2" id="KW-1133">Transmembrane helix</keyword>
<evidence type="ECO:0000256" key="1">
    <source>
        <dbReference type="SAM" id="MobiDB-lite"/>
    </source>
</evidence>
<reference evidence="3 4" key="1">
    <citation type="submission" date="2015-10" db="EMBL/GenBank/DDBJ databases">
        <title>Corynebacteirum lowii and Corynebacterium oculi species nova, derived from human clinical disease and and emended description of Corynebacterium mastiditis.</title>
        <authorList>
            <person name="Bernard K."/>
            <person name="Pacheco A.L."/>
            <person name="Mcdougall C."/>
            <person name="Burtx T."/>
            <person name="Weibe D."/>
            <person name="Tyler S."/>
            <person name="Olson A.B."/>
            <person name="Cnockaert M."/>
            <person name="Eguchi H."/>
            <person name="Kuwahara T."/>
            <person name="Nakayama-Imaohji H."/>
            <person name="Boudewijins M."/>
            <person name="Van Hoecke F."/>
            <person name="Bernier A.-M."/>
            <person name="Vandamme P."/>
        </authorList>
    </citation>
    <scope>NUCLEOTIDE SEQUENCE [LARGE SCALE GENOMIC DNA]</scope>
    <source>
        <strain evidence="3 4">NML 130206</strain>
    </source>
</reference>
<dbReference type="Proteomes" id="UP000050488">
    <property type="component" value="Unassembled WGS sequence"/>
</dbReference>
<comment type="caution">
    <text evidence="3">The sequence shown here is derived from an EMBL/GenBank/DDBJ whole genome shotgun (WGS) entry which is preliminary data.</text>
</comment>
<evidence type="ECO:0000256" key="2">
    <source>
        <dbReference type="SAM" id="Phobius"/>
    </source>
</evidence>
<accession>A0A0Q0YUH8</accession>
<dbReference type="PATRIC" id="fig|1544413.3.peg.1757"/>
<feature type="transmembrane region" description="Helical" evidence="2">
    <location>
        <begin position="234"/>
        <end position="254"/>
    </location>
</feature>
<keyword evidence="2" id="KW-0812">Transmembrane</keyword>
<feature type="region of interest" description="Disordered" evidence="1">
    <location>
        <begin position="133"/>
        <end position="225"/>
    </location>
</feature>
<dbReference type="InterPro" id="IPR053779">
    <property type="entry name" value="GlpR"/>
</dbReference>
<dbReference type="NCBIfam" id="NF045516">
    <property type="entry name" value="GlpR"/>
    <property type="match status" value="1"/>
</dbReference>
<dbReference type="STRING" id="1544413.Clow_01749"/>
<evidence type="ECO:0000313" key="3">
    <source>
        <dbReference type="EMBL" id="KQB86006.1"/>
    </source>
</evidence>
<keyword evidence="4" id="KW-1185">Reference proteome</keyword>
<organism evidence="3 4">
    <name type="scientific">Corynebacterium lowii</name>
    <dbReference type="NCBI Taxonomy" id="1544413"/>
    <lineage>
        <taxon>Bacteria</taxon>
        <taxon>Bacillati</taxon>
        <taxon>Actinomycetota</taxon>
        <taxon>Actinomycetes</taxon>
        <taxon>Mycobacteriales</taxon>
        <taxon>Corynebacteriaceae</taxon>
        <taxon>Corynebacterium</taxon>
    </lineage>
</organism>